<dbReference type="PATRIC" id="fig|1440763.5.peg.3108"/>
<dbReference type="Proteomes" id="UP000182987">
    <property type="component" value="Chromosome"/>
</dbReference>
<keyword evidence="2" id="KW-1185">Reference proteome</keyword>
<proteinExistence type="predicted"/>
<evidence type="ECO:0000313" key="1">
    <source>
        <dbReference type="EMBL" id="APG04846.1"/>
    </source>
</evidence>
<reference evidence="2" key="1">
    <citation type="submission" date="2016-09" db="EMBL/GenBank/DDBJ databases">
        <authorList>
            <person name="Lysoe E."/>
        </authorList>
    </citation>
    <scope>NUCLEOTIDE SEQUENCE [LARGE SCALE GENOMIC DNA]</scope>
    <source>
        <strain evidence="2">LJ96T</strain>
    </source>
</reference>
<accession>A0A0G9HFP4</accession>
<evidence type="ECO:0000313" key="2">
    <source>
        <dbReference type="Proteomes" id="UP000182987"/>
    </source>
</evidence>
<gene>
    <name evidence="1" type="ORF">BJI69_13725</name>
</gene>
<dbReference type="KEGG" id="lrz:BJI69_13725"/>
<dbReference type="EMBL" id="CP017480">
    <property type="protein sequence ID" value="APG04846.1"/>
    <property type="molecule type" value="Genomic_DNA"/>
</dbReference>
<protein>
    <submittedName>
        <fullName evidence="1">Uncharacterized protein</fullName>
    </submittedName>
</protein>
<sequence>MSYQDFRRYTAKQIAAHCQNNERSLALNPALHQTYALEAQARAARARLRFDKEVRAFRTWRTRFVVPRREAWGHVDEASVAAIRKAQQSALRLHTTWSALVPLLTADERETLLDRTQAASVD</sequence>
<name>A0A0G9HFP4_9GAMM</name>
<organism evidence="1 2">
    <name type="scientific">Luteibacter rhizovicinus DSM 16549</name>
    <dbReference type="NCBI Taxonomy" id="1440763"/>
    <lineage>
        <taxon>Bacteria</taxon>
        <taxon>Pseudomonadati</taxon>
        <taxon>Pseudomonadota</taxon>
        <taxon>Gammaproteobacteria</taxon>
        <taxon>Lysobacterales</taxon>
        <taxon>Rhodanobacteraceae</taxon>
        <taxon>Luteibacter</taxon>
    </lineage>
</organism>
<dbReference type="AlphaFoldDB" id="A0A0G9HFP4"/>
<dbReference type="STRING" id="1440763.BJI69_13725"/>
<dbReference type="RefSeq" id="WP_046966135.1">
    <property type="nucleotide sequence ID" value="NZ_CP017480.1"/>
</dbReference>